<feature type="region of interest" description="Disordered" evidence="2">
    <location>
        <begin position="395"/>
        <end position="424"/>
    </location>
</feature>
<feature type="compositionally biased region" description="Polar residues" evidence="2">
    <location>
        <begin position="39"/>
        <end position="49"/>
    </location>
</feature>
<dbReference type="AlphaFoldDB" id="T1FIA9"/>
<dbReference type="Proteomes" id="UP000015101">
    <property type="component" value="Unassembled WGS sequence"/>
</dbReference>
<dbReference type="HOGENOM" id="CLU_617188_0_0_1"/>
<accession>T1FIA9</accession>
<sequence>MAIGQFHQCTFILLTQHLCMCISRLRNDSRLLEKISQQRGTSTLNKTLNRQLSTQTASRSRRSQPAASQRKLKQLKESEDALRDKERQLEQFEKKLLATDMENKKILENIENICTALENSNDSAAAADKHHRDLAMEPDVNQLGRYQLLLQALALKIDDFTTLLKNIKEDMLFNSSPALTEVQMDHLVTQKKLLERDLRRFDEVFSFLRREMIRLLEERPNFIQLNVERDDLLNKVHKLSKAHEVADLKKMSLEKNDVLSELEALKSEHLQNVNSMESLKQTKAHLQRELTNKESELSRLTSKVKNLETSLHVEKSLKEELKEKVNVDKENFKKAARLHKMRADKNESNLANAQTALVEKNSEVEKLVEQMNSMKLQMAKMAKEKMMAVAELDNVKSVQQKRKSSAGGDADADDNDDNSSKKLKEIKGTKICGSVAKIRLASFF</sequence>
<evidence type="ECO:0000256" key="2">
    <source>
        <dbReference type="SAM" id="MobiDB-lite"/>
    </source>
</evidence>
<feature type="coiled-coil region" evidence="1">
    <location>
        <begin position="248"/>
        <end position="384"/>
    </location>
</feature>
<keyword evidence="5" id="KW-1185">Reference proteome</keyword>
<evidence type="ECO:0000313" key="5">
    <source>
        <dbReference type="Proteomes" id="UP000015101"/>
    </source>
</evidence>
<evidence type="ECO:0000313" key="3">
    <source>
        <dbReference type="EMBL" id="ESN90922.1"/>
    </source>
</evidence>
<reference evidence="3 5" key="2">
    <citation type="journal article" date="2013" name="Nature">
        <title>Insights into bilaterian evolution from three spiralian genomes.</title>
        <authorList>
            <person name="Simakov O."/>
            <person name="Marletaz F."/>
            <person name="Cho S.J."/>
            <person name="Edsinger-Gonzales E."/>
            <person name="Havlak P."/>
            <person name="Hellsten U."/>
            <person name="Kuo D.H."/>
            <person name="Larsson T."/>
            <person name="Lv J."/>
            <person name="Arendt D."/>
            <person name="Savage R."/>
            <person name="Osoegawa K."/>
            <person name="de Jong P."/>
            <person name="Grimwood J."/>
            <person name="Chapman J.A."/>
            <person name="Shapiro H."/>
            <person name="Aerts A."/>
            <person name="Otillar R.P."/>
            <person name="Terry A.Y."/>
            <person name="Boore J.L."/>
            <person name="Grigoriev I.V."/>
            <person name="Lindberg D.R."/>
            <person name="Seaver E.C."/>
            <person name="Weisblat D.A."/>
            <person name="Putnam N.H."/>
            <person name="Rokhsar D.S."/>
        </authorList>
    </citation>
    <scope>NUCLEOTIDE SEQUENCE</scope>
</reference>
<dbReference type="InParanoid" id="T1FIA9"/>
<reference evidence="4" key="3">
    <citation type="submission" date="2015-06" db="UniProtKB">
        <authorList>
            <consortium name="EnsemblMetazoa"/>
        </authorList>
    </citation>
    <scope>IDENTIFICATION</scope>
</reference>
<gene>
    <name evidence="4" type="primary">20208558</name>
    <name evidence="3" type="ORF">HELRODRAFT_182513</name>
</gene>
<feature type="region of interest" description="Disordered" evidence="2">
    <location>
        <begin position="39"/>
        <end position="80"/>
    </location>
</feature>
<dbReference type="STRING" id="6412.T1FIA9"/>
<dbReference type="GeneID" id="20208558"/>
<dbReference type="EMBL" id="AMQM01008226">
    <property type="status" value="NOT_ANNOTATED_CDS"/>
    <property type="molecule type" value="Genomic_DNA"/>
</dbReference>
<dbReference type="EnsemblMetazoa" id="HelroT182513">
    <property type="protein sequence ID" value="HelroP182513"/>
    <property type="gene ID" value="HelroG182513"/>
</dbReference>
<proteinExistence type="predicted"/>
<name>T1FIA9_HELRO</name>
<evidence type="ECO:0000313" key="4">
    <source>
        <dbReference type="EnsemblMetazoa" id="HelroP182513"/>
    </source>
</evidence>
<keyword evidence="1" id="KW-0175">Coiled coil</keyword>
<feature type="compositionally biased region" description="Low complexity" evidence="2">
    <location>
        <begin position="50"/>
        <end position="69"/>
    </location>
</feature>
<protein>
    <submittedName>
        <fullName evidence="3 4">Uncharacterized protein</fullName>
    </submittedName>
</protein>
<dbReference type="EMBL" id="AMQM01008225">
    <property type="status" value="NOT_ANNOTATED_CDS"/>
    <property type="molecule type" value="Genomic_DNA"/>
</dbReference>
<reference evidence="5" key="1">
    <citation type="submission" date="2012-12" db="EMBL/GenBank/DDBJ databases">
        <authorList>
            <person name="Hellsten U."/>
            <person name="Grimwood J."/>
            <person name="Chapman J.A."/>
            <person name="Shapiro H."/>
            <person name="Aerts A."/>
            <person name="Otillar R.P."/>
            <person name="Terry A.Y."/>
            <person name="Boore J.L."/>
            <person name="Simakov O."/>
            <person name="Marletaz F."/>
            <person name="Cho S.-J."/>
            <person name="Edsinger-Gonzales E."/>
            <person name="Havlak P."/>
            <person name="Kuo D.-H."/>
            <person name="Larsson T."/>
            <person name="Lv J."/>
            <person name="Arendt D."/>
            <person name="Savage R."/>
            <person name="Osoegawa K."/>
            <person name="de Jong P."/>
            <person name="Lindberg D.R."/>
            <person name="Seaver E.C."/>
            <person name="Weisblat D.A."/>
            <person name="Putnam N.H."/>
            <person name="Grigoriev I.V."/>
            <person name="Rokhsar D.S."/>
        </authorList>
    </citation>
    <scope>NUCLEOTIDE SEQUENCE</scope>
</reference>
<organism evidence="4 5">
    <name type="scientific">Helobdella robusta</name>
    <name type="common">Californian leech</name>
    <dbReference type="NCBI Taxonomy" id="6412"/>
    <lineage>
        <taxon>Eukaryota</taxon>
        <taxon>Metazoa</taxon>
        <taxon>Spiralia</taxon>
        <taxon>Lophotrochozoa</taxon>
        <taxon>Annelida</taxon>
        <taxon>Clitellata</taxon>
        <taxon>Hirudinea</taxon>
        <taxon>Rhynchobdellida</taxon>
        <taxon>Glossiphoniidae</taxon>
        <taxon>Helobdella</taxon>
    </lineage>
</organism>
<dbReference type="EMBL" id="KB097739">
    <property type="protein sequence ID" value="ESN90922.1"/>
    <property type="molecule type" value="Genomic_DNA"/>
</dbReference>
<dbReference type="KEGG" id="hro:HELRODRAFT_182513"/>
<dbReference type="CTD" id="20208558"/>
<evidence type="ECO:0000256" key="1">
    <source>
        <dbReference type="SAM" id="Coils"/>
    </source>
</evidence>
<dbReference type="RefSeq" id="XP_009031009.1">
    <property type="nucleotide sequence ID" value="XM_009032761.1"/>
</dbReference>